<evidence type="ECO:0000313" key="1">
    <source>
        <dbReference type="EMBL" id="VAW66015.1"/>
    </source>
</evidence>
<protein>
    <submittedName>
        <fullName evidence="1">Uncharacterized protein</fullName>
    </submittedName>
</protein>
<name>A0A3B0XCJ6_9ZZZZ</name>
<proteinExistence type="predicted"/>
<gene>
    <name evidence="1" type="ORF">MNBD_GAMMA09-256</name>
</gene>
<accession>A0A3B0XCJ6</accession>
<organism evidence="1">
    <name type="scientific">hydrothermal vent metagenome</name>
    <dbReference type="NCBI Taxonomy" id="652676"/>
    <lineage>
        <taxon>unclassified sequences</taxon>
        <taxon>metagenomes</taxon>
        <taxon>ecological metagenomes</taxon>
    </lineage>
</organism>
<sequence>MTKNEDTVKTQHEMIKQGGQIEKFADAMARFCKVEGWKKLTDEKGNVFKSLRHYIEAKPPFGAGYPGKSGMEKIEAYLSLTPTIKDYFQHCHANCLFEMAKDEGISPSVVAKREWDDVKGASLARAIQENPEEIYLEKAAAYVEGKERTKPKPRSSPAAAPIRLSVTPGQPYTLAKKIKDSFNADFIQSLLNGFSLESLEEMLELERKFSLALDAFNKSRQSEGWGAKNIKAPESLLKRQPVLEKSSFIGDESEKNNVLSLRDEKGKIVIVRFRGTGVSALSFAEKE</sequence>
<reference evidence="1" key="1">
    <citation type="submission" date="2018-06" db="EMBL/GenBank/DDBJ databases">
        <authorList>
            <person name="Zhirakovskaya E."/>
        </authorList>
    </citation>
    <scope>NUCLEOTIDE SEQUENCE</scope>
</reference>
<dbReference type="EMBL" id="UOFI01000071">
    <property type="protein sequence ID" value="VAW66015.1"/>
    <property type="molecule type" value="Genomic_DNA"/>
</dbReference>
<dbReference type="AlphaFoldDB" id="A0A3B0XCJ6"/>